<dbReference type="InterPro" id="IPR029063">
    <property type="entry name" value="SAM-dependent_MTases_sf"/>
</dbReference>
<comment type="caution">
    <text evidence="2">The sequence shown here is derived from an EMBL/GenBank/DDBJ whole genome shotgun (WGS) entry which is preliminary data.</text>
</comment>
<dbReference type="EMBL" id="QUAJ01000023">
    <property type="protein sequence ID" value="REI40181.1"/>
    <property type="molecule type" value="Genomic_DNA"/>
</dbReference>
<protein>
    <submittedName>
        <fullName evidence="2">Methyltransferase domain-containing protein</fullName>
    </submittedName>
</protein>
<sequence>MGKNQNVYDNEIFFEGYKGIREQENNYNKLQEQPAIKSLLPDLKGKRVLDLGCGYGESCSYFIEKGAKKVVGIDISRKMLEVAREENSHENIEYLEKSMDDIDNLTGKFDLIYSSLALHYMEDFKKLLTDINTLLDTDGLFIYSQEHPLTTAHEKGQRWTRDESGMRIHYNLANYMKSGKREVTWFIDGVVKYHRTFSEIINTVNECGFQIEKVLEPLPSKEDIKLIPKMVQDFHKPNFLIIRAGRR</sequence>
<reference evidence="2 3" key="1">
    <citation type="submission" date="2018-08" db="EMBL/GenBank/DDBJ databases">
        <title>Draft genome sequence of Psychrilyobacter sp. strain SD5 isolated from Black Sea water.</title>
        <authorList>
            <person name="Yadav S."/>
            <person name="Villanueva L."/>
            <person name="Damste J.S.S."/>
        </authorList>
    </citation>
    <scope>NUCLEOTIDE SEQUENCE [LARGE SCALE GENOMIC DNA]</scope>
    <source>
        <strain evidence="2 3">SD5</strain>
    </source>
</reference>
<evidence type="ECO:0000259" key="1">
    <source>
        <dbReference type="Pfam" id="PF13847"/>
    </source>
</evidence>
<dbReference type="GO" id="GO:0032259">
    <property type="term" value="P:methylation"/>
    <property type="evidence" value="ECO:0007669"/>
    <property type="project" value="UniProtKB-KW"/>
</dbReference>
<organism evidence="2 3">
    <name type="scientific">Psychrilyobacter piezotolerans</name>
    <dbReference type="NCBI Taxonomy" id="2293438"/>
    <lineage>
        <taxon>Bacteria</taxon>
        <taxon>Fusobacteriati</taxon>
        <taxon>Fusobacteriota</taxon>
        <taxon>Fusobacteriia</taxon>
        <taxon>Fusobacteriales</taxon>
        <taxon>Fusobacteriaceae</taxon>
        <taxon>Psychrilyobacter</taxon>
    </lineage>
</organism>
<dbReference type="InterPro" id="IPR025714">
    <property type="entry name" value="Methyltranfer_dom"/>
</dbReference>
<evidence type="ECO:0000313" key="2">
    <source>
        <dbReference type="EMBL" id="REI40181.1"/>
    </source>
</evidence>
<keyword evidence="2" id="KW-0489">Methyltransferase</keyword>
<dbReference type="Pfam" id="PF13847">
    <property type="entry name" value="Methyltransf_31"/>
    <property type="match status" value="1"/>
</dbReference>
<dbReference type="CDD" id="cd02440">
    <property type="entry name" value="AdoMet_MTases"/>
    <property type="match status" value="1"/>
</dbReference>
<gene>
    <name evidence="2" type="ORF">DYH56_12095</name>
</gene>
<dbReference type="PANTHER" id="PTHR43861">
    <property type="entry name" value="TRANS-ACONITATE 2-METHYLTRANSFERASE-RELATED"/>
    <property type="match status" value="1"/>
</dbReference>
<dbReference type="Proteomes" id="UP000263486">
    <property type="component" value="Unassembled WGS sequence"/>
</dbReference>
<evidence type="ECO:0000313" key="3">
    <source>
        <dbReference type="Proteomes" id="UP000263486"/>
    </source>
</evidence>
<keyword evidence="3" id="KW-1185">Reference proteome</keyword>
<dbReference type="Gene3D" id="3.40.50.150">
    <property type="entry name" value="Vaccinia Virus protein VP39"/>
    <property type="match status" value="1"/>
</dbReference>
<keyword evidence="2" id="KW-0808">Transferase</keyword>
<dbReference type="GO" id="GO:0008168">
    <property type="term" value="F:methyltransferase activity"/>
    <property type="evidence" value="ECO:0007669"/>
    <property type="project" value="UniProtKB-KW"/>
</dbReference>
<name>A0ABX9KEP4_9FUSO</name>
<dbReference type="SUPFAM" id="SSF53335">
    <property type="entry name" value="S-adenosyl-L-methionine-dependent methyltransferases"/>
    <property type="match status" value="1"/>
</dbReference>
<feature type="domain" description="Methyltransferase" evidence="1">
    <location>
        <begin position="44"/>
        <end position="151"/>
    </location>
</feature>
<dbReference type="RefSeq" id="WP_114643129.1">
    <property type="nucleotide sequence ID" value="NZ_JAACIO010000023.1"/>
</dbReference>
<proteinExistence type="predicted"/>
<dbReference type="PANTHER" id="PTHR43861:SF1">
    <property type="entry name" value="TRANS-ACONITATE 2-METHYLTRANSFERASE"/>
    <property type="match status" value="1"/>
</dbReference>
<accession>A0ABX9KEP4</accession>